<evidence type="ECO:0000256" key="2">
    <source>
        <dbReference type="ARBA" id="ARBA00022679"/>
    </source>
</evidence>
<feature type="binding site" evidence="4">
    <location>
        <position position="171"/>
    </location>
    <ligand>
        <name>Zn(2+)</name>
        <dbReference type="ChEBI" id="CHEBI:29105"/>
    </ligand>
</feature>
<dbReference type="GO" id="GO:0046872">
    <property type="term" value="F:metal ion binding"/>
    <property type="evidence" value="ECO:0007669"/>
    <property type="project" value="UniProtKB-KW"/>
</dbReference>
<proteinExistence type="predicted"/>
<dbReference type="InterPro" id="IPR003000">
    <property type="entry name" value="Sirtuin"/>
</dbReference>
<dbReference type="STRING" id="762211.BSTEL_1055"/>
<feature type="binding site" evidence="4">
    <location>
        <position position="135"/>
    </location>
    <ligand>
        <name>Zn(2+)</name>
        <dbReference type="ChEBI" id="CHEBI:29105"/>
    </ligand>
</feature>
<dbReference type="Gene3D" id="3.30.1600.10">
    <property type="entry name" value="SIR2/SIRT2 'Small Domain"/>
    <property type="match status" value="1"/>
</dbReference>
<evidence type="ECO:0000259" key="5">
    <source>
        <dbReference type="PROSITE" id="PS50305"/>
    </source>
</evidence>
<keyword evidence="2" id="KW-0808">Transferase</keyword>
<keyword evidence="4" id="KW-0862">Zinc</keyword>
<reference evidence="6 7" key="1">
    <citation type="submission" date="2014-03" db="EMBL/GenBank/DDBJ databases">
        <title>Genomics of Bifidobacteria.</title>
        <authorList>
            <person name="Ventura M."/>
            <person name="Milani C."/>
            <person name="Lugli G.A."/>
        </authorList>
    </citation>
    <scope>NUCLEOTIDE SEQUENCE [LARGE SCALE GENOMIC DNA]</scope>
    <source>
        <strain evidence="6 7">DSM 23968</strain>
    </source>
</reference>
<dbReference type="Pfam" id="PF02146">
    <property type="entry name" value="SIR2"/>
    <property type="match status" value="1"/>
</dbReference>
<dbReference type="PROSITE" id="PS50305">
    <property type="entry name" value="SIRTUIN"/>
    <property type="match status" value="1"/>
</dbReference>
<comment type="caution">
    <text evidence="6">The sequence shown here is derived from an EMBL/GenBank/DDBJ whole genome shotgun (WGS) entry which is preliminary data.</text>
</comment>
<dbReference type="InterPro" id="IPR050134">
    <property type="entry name" value="NAD-dep_sirtuin_deacylases"/>
</dbReference>
<dbReference type="InterPro" id="IPR026590">
    <property type="entry name" value="Ssirtuin_cat_dom"/>
</dbReference>
<dbReference type="Proteomes" id="UP000029004">
    <property type="component" value="Unassembled WGS sequence"/>
</dbReference>
<evidence type="ECO:0000313" key="6">
    <source>
        <dbReference type="EMBL" id="KFJ01469.1"/>
    </source>
</evidence>
<gene>
    <name evidence="6" type="ORF">BSTEL_1055</name>
</gene>
<dbReference type="GO" id="GO:0017136">
    <property type="term" value="F:histone deacetylase activity, NAD-dependent"/>
    <property type="evidence" value="ECO:0007669"/>
    <property type="project" value="TreeGrafter"/>
</dbReference>
<dbReference type="AlphaFoldDB" id="A0A087E118"/>
<dbReference type="PANTHER" id="PTHR11085:SF10">
    <property type="entry name" value="NAD-DEPENDENT PROTEIN DEACYLASE SIRTUIN-5, MITOCHONDRIAL-RELATED"/>
    <property type="match status" value="1"/>
</dbReference>
<feature type="binding site" evidence="4">
    <location>
        <position position="159"/>
    </location>
    <ligand>
        <name>Zn(2+)</name>
        <dbReference type="ChEBI" id="CHEBI:29105"/>
    </ligand>
</feature>
<keyword evidence="3" id="KW-0520">NAD</keyword>
<evidence type="ECO:0000256" key="4">
    <source>
        <dbReference type="PROSITE-ProRule" id="PRU00236"/>
    </source>
</evidence>
<dbReference type="InterPro" id="IPR026591">
    <property type="entry name" value="Sirtuin_cat_small_dom_sf"/>
</dbReference>
<dbReference type="Gene3D" id="3.40.50.1220">
    <property type="entry name" value="TPP-binding domain"/>
    <property type="match status" value="1"/>
</dbReference>
<organism evidence="6 7">
    <name type="scientific">Bifidobacterium stellenboschense</name>
    <dbReference type="NCBI Taxonomy" id="762211"/>
    <lineage>
        <taxon>Bacteria</taxon>
        <taxon>Bacillati</taxon>
        <taxon>Actinomycetota</taxon>
        <taxon>Actinomycetes</taxon>
        <taxon>Bifidobacteriales</taxon>
        <taxon>Bifidobacteriaceae</taxon>
        <taxon>Bifidobacterium</taxon>
    </lineage>
</organism>
<evidence type="ECO:0000313" key="7">
    <source>
        <dbReference type="Proteomes" id="UP000029004"/>
    </source>
</evidence>
<dbReference type="eggNOG" id="COG0846">
    <property type="taxonomic scope" value="Bacteria"/>
</dbReference>
<evidence type="ECO:0000256" key="1">
    <source>
        <dbReference type="ARBA" id="ARBA00012928"/>
    </source>
</evidence>
<dbReference type="EMBL" id="JGZP01000001">
    <property type="protein sequence ID" value="KFJ01469.1"/>
    <property type="molecule type" value="Genomic_DNA"/>
</dbReference>
<accession>A0A087E118</accession>
<dbReference type="PANTHER" id="PTHR11085">
    <property type="entry name" value="NAD-DEPENDENT PROTEIN DEACYLASE SIRTUIN-5, MITOCHONDRIAL-RELATED"/>
    <property type="match status" value="1"/>
</dbReference>
<feature type="binding site" evidence="4">
    <location>
        <position position="138"/>
    </location>
    <ligand>
        <name>Zn(2+)</name>
        <dbReference type="ChEBI" id="CHEBI:29105"/>
    </ligand>
</feature>
<dbReference type="SUPFAM" id="SSF52467">
    <property type="entry name" value="DHS-like NAD/FAD-binding domain"/>
    <property type="match status" value="1"/>
</dbReference>
<evidence type="ECO:0000256" key="3">
    <source>
        <dbReference type="ARBA" id="ARBA00023027"/>
    </source>
</evidence>
<name>A0A087E118_9BIFI</name>
<sequence length="268" mass="29208">MGNALWTATCGGRIPVNMTKKIAVLTGAGISTSAGIPDFRGPDGVWTKHPDQMSVYDIDAFLTDKEAREYSWRWQKESPVWNAQPGVAHKALVKLEKAGMLTLLATQNFDALHEKAGNSPSIIVNLHGTIGTSHCMKCHAKYNTADIMARLDEEPDPRCHRTLKYQGNMPCNGMIKTDVVYFGEALPDGAMEKSYKLASQADELWVIGSTLEVFPAASIVPVAAQAGVPITIMNMGRTQYDRLADRLIHDDIAVALPKLVDETIAANS</sequence>
<protein>
    <recommendedName>
        <fullName evidence="1">protein acetyllysine N-acetyltransferase</fullName>
        <ecNumber evidence="1">2.3.1.286</ecNumber>
    </recommendedName>
</protein>
<dbReference type="GO" id="GO:0070403">
    <property type="term" value="F:NAD+ binding"/>
    <property type="evidence" value="ECO:0007669"/>
    <property type="project" value="InterPro"/>
</dbReference>
<feature type="domain" description="Deacetylase sirtuin-type" evidence="5">
    <location>
        <begin position="1"/>
        <end position="266"/>
    </location>
</feature>
<dbReference type="InterPro" id="IPR029035">
    <property type="entry name" value="DHS-like_NAD/FAD-binding_dom"/>
</dbReference>
<keyword evidence="4" id="KW-0479">Metal-binding</keyword>
<dbReference type="EC" id="2.3.1.286" evidence="1"/>
<feature type="active site" description="Proton acceptor" evidence="4">
    <location>
        <position position="127"/>
    </location>
</feature>
<keyword evidence="7" id="KW-1185">Reference proteome</keyword>